<sequence>MMCNWFRQRGYQVGEASNGKSALELLREDTFNVAFVDLRMPGMDGLEVLAGIKEIDPSVYVIIMTGHASIESAITSIKKGAYDYLVKPFSLEQAETIVKTIVRYQELEAENIMLRQQLEDRYSFIQIVGKSPQMKEVLEIVDNIADTNVTVLIQGASGTGKEVIAHLIHSKSNRRTKPFVAANCAAIPRELLESELFGHEKGAFTGAFYTKKGRFEVANEGTLFLDEVGAMSLDAQIHFLRVLQEREFRRVGGTSLIKIDVRIIAASNKNLEDEVKKGTFREDLFYRLNVIPLNLPNLKERKEDIPLLIEFFLKKYGTESGRGKKELAPETAELMQEYDWPGNVRELENIVERLVILSKGELITPDRLPGTIKKSSKSYYYVFTPDKNLSEIEKQYILAVLQHNNWNISKSAKVLAVERMTLYNKMKRYRIKRAKSVV</sequence>
<dbReference type="Gene3D" id="1.10.8.60">
    <property type="match status" value="1"/>
</dbReference>
<dbReference type="InterPro" id="IPR027417">
    <property type="entry name" value="P-loop_NTPase"/>
</dbReference>
<evidence type="ECO:0000313" key="11">
    <source>
        <dbReference type="Proteomes" id="UP000178943"/>
    </source>
</evidence>
<accession>A0A1F5VKR7</accession>
<keyword evidence="1" id="KW-0547">Nucleotide-binding</keyword>
<dbReference type="EMBL" id="MFGW01000163">
    <property type="protein sequence ID" value="OGF63541.1"/>
    <property type="molecule type" value="Genomic_DNA"/>
</dbReference>
<dbReference type="STRING" id="1817863.A2Y62_16495"/>
<dbReference type="Pfam" id="PF00158">
    <property type="entry name" value="Sigma54_activat"/>
    <property type="match status" value="1"/>
</dbReference>
<dbReference type="InterPro" id="IPR003593">
    <property type="entry name" value="AAA+_ATPase"/>
</dbReference>
<proteinExistence type="predicted"/>
<dbReference type="InterPro" id="IPR009057">
    <property type="entry name" value="Homeodomain-like_sf"/>
</dbReference>
<evidence type="ECO:0000256" key="1">
    <source>
        <dbReference type="ARBA" id="ARBA00022741"/>
    </source>
</evidence>
<dbReference type="PANTHER" id="PTHR32071">
    <property type="entry name" value="TRANSCRIPTIONAL REGULATORY PROTEIN"/>
    <property type="match status" value="1"/>
</dbReference>
<evidence type="ECO:0000259" key="9">
    <source>
        <dbReference type="PROSITE" id="PS50110"/>
    </source>
</evidence>
<evidence type="ECO:0000256" key="5">
    <source>
        <dbReference type="ARBA" id="ARBA00023159"/>
    </source>
</evidence>
<protein>
    <recommendedName>
        <fullName evidence="12">Fis family transcriptional regulator</fullName>
    </recommendedName>
</protein>
<evidence type="ECO:0000256" key="2">
    <source>
        <dbReference type="ARBA" id="ARBA00022840"/>
    </source>
</evidence>
<dbReference type="Pfam" id="PF02954">
    <property type="entry name" value="HTH_8"/>
    <property type="match status" value="1"/>
</dbReference>
<dbReference type="GO" id="GO:0043565">
    <property type="term" value="F:sequence-specific DNA binding"/>
    <property type="evidence" value="ECO:0007669"/>
    <property type="project" value="InterPro"/>
</dbReference>
<dbReference type="CDD" id="cd00009">
    <property type="entry name" value="AAA"/>
    <property type="match status" value="1"/>
</dbReference>
<keyword evidence="3" id="KW-0805">Transcription regulation</keyword>
<dbReference type="SUPFAM" id="SSF46689">
    <property type="entry name" value="Homeodomain-like"/>
    <property type="match status" value="1"/>
</dbReference>
<dbReference type="SUPFAM" id="SSF52172">
    <property type="entry name" value="CheY-like"/>
    <property type="match status" value="1"/>
</dbReference>
<keyword evidence="5" id="KW-0010">Activator</keyword>
<feature type="domain" description="Response regulatory" evidence="9">
    <location>
        <begin position="1"/>
        <end position="102"/>
    </location>
</feature>
<organism evidence="10 11">
    <name type="scientific">Candidatus Fischerbacteria bacterium RBG_13_37_8</name>
    <dbReference type="NCBI Taxonomy" id="1817863"/>
    <lineage>
        <taxon>Bacteria</taxon>
        <taxon>Candidatus Fischeribacteriota</taxon>
    </lineage>
</organism>
<evidence type="ECO:0000313" key="10">
    <source>
        <dbReference type="EMBL" id="OGF63541.1"/>
    </source>
</evidence>
<dbReference type="AlphaFoldDB" id="A0A1F5VKR7"/>
<dbReference type="Gene3D" id="3.40.50.300">
    <property type="entry name" value="P-loop containing nucleotide triphosphate hydrolases"/>
    <property type="match status" value="1"/>
</dbReference>
<gene>
    <name evidence="10" type="ORF">A2Y62_16495</name>
</gene>
<dbReference type="FunFam" id="3.40.50.300:FF:000006">
    <property type="entry name" value="DNA-binding transcriptional regulator NtrC"/>
    <property type="match status" value="1"/>
</dbReference>
<evidence type="ECO:0000256" key="6">
    <source>
        <dbReference type="ARBA" id="ARBA00023163"/>
    </source>
</evidence>
<dbReference type="PROSITE" id="PS50110">
    <property type="entry name" value="RESPONSE_REGULATORY"/>
    <property type="match status" value="1"/>
</dbReference>
<dbReference type="GO" id="GO:0005524">
    <property type="term" value="F:ATP binding"/>
    <property type="evidence" value="ECO:0007669"/>
    <property type="project" value="UniProtKB-KW"/>
</dbReference>
<dbReference type="Gene3D" id="1.10.10.60">
    <property type="entry name" value="Homeodomain-like"/>
    <property type="match status" value="1"/>
</dbReference>
<evidence type="ECO:0000256" key="3">
    <source>
        <dbReference type="ARBA" id="ARBA00023015"/>
    </source>
</evidence>
<reference evidence="10 11" key="1">
    <citation type="journal article" date="2016" name="Nat. Commun.">
        <title>Thousands of microbial genomes shed light on interconnected biogeochemical processes in an aquifer system.</title>
        <authorList>
            <person name="Anantharaman K."/>
            <person name="Brown C.T."/>
            <person name="Hug L.A."/>
            <person name="Sharon I."/>
            <person name="Castelle C.J."/>
            <person name="Probst A.J."/>
            <person name="Thomas B.C."/>
            <person name="Singh A."/>
            <person name="Wilkins M.J."/>
            <person name="Karaoz U."/>
            <person name="Brodie E.L."/>
            <person name="Williams K.H."/>
            <person name="Hubbard S.S."/>
            <person name="Banfield J.F."/>
        </authorList>
    </citation>
    <scope>NUCLEOTIDE SEQUENCE [LARGE SCALE GENOMIC DNA]</scope>
</reference>
<dbReference type="SMART" id="SM00382">
    <property type="entry name" value="AAA"/>
    <property type="match status" value="1"/>
</dbReference>
<dbReference type="PANTHER" id="PTHR32071:SF57">
    <property type="entry name" value="C4-DICARBOXYLATE TRANSPORT TRANSCRIPTIONAL REGULATORY PROTEIN DCTD"/>
    <property type="match status" value="1"/>
</dbReference>
<dbReference type="InterPro" id="IPR025944">
    <property type="entry name" value="Sigma_54_int_dom_CS"/>
</dbReference>
<evidence type="ECO:0000256" key="4">
    <source>
        <dbReference type="ARBA" id="ARBA00023125"/>
    </source>
</evidence>
<dbReference type="GO" id="GO:0006355">
    <property type="term" value="P:regulation of DNA-templated transcription"/>
    <property type="evidence" value="ECO:0007669"/>
    <property type="project" value="InterPro"/>
</dbReference>
<name>A0A1F5VKR7_9BACT</name>
<dbReference type="PRINTS" id="PR01590">
    <property type="entry name" value="HTHFIS"/>
</dbReference>
<evidence type="ECO:0008006" key="12">
    <source>
        <dbReference type="Google" id="ProtNLM"/>
    </source>
</evidence>
<feature type="modified residue" description="4-aspartylphosphate" evidence="7">
    <location>
        <position position="37"/>
    </location>
</feature>
<dbReference type="Proteomes" id="UP000178943">
    <property type="component" value="Unassembled WGS sequence"/>
</dbReference>
<dbReference type="InterPro" id="IPR025943">
    <property type="entry name" value="Sigma_54_int_dom_ATP-bd_2"/>
</dbReference>
<keyword evidence="7" id="KW-0597">Phosphoprotein</keyword>
<keyword evidence="2" id="KW-0067">ATP-binding</keyword>
<dbReference type="Gene3D" id="3.40.50.2300">
    <property type="match status" value="1"/>
</dbReference>
<dbReference type="Pfam" id="PF25601">
    <property type="entry name" value="AAA_lid_14"/>
    <property type="match status" value="1"/>
</dbReference>
<dbReference type="SMART" id="SM00448">
    <property type="entry name" value="REC"/>
    <property type="match status" value="1"/>
</dbReference>
<dbReference type="InterPro" id="IPR058031">
    <property type="entry name" value="AAA_lid_NorR"/>
</dbReference>
<dbReference type="Pfam" id="PF00072">
    <property type="entry name" value="Response_reg"/>
    <property type="match status" value="1"/>
</dbReference>
<dbReference type="PROSITE" id="PS00676">
    <property type="entry name" value="SIGMA54_INTERACT_2"/>
    <property type="match status" value="1"/>
</dbReference>
<evidence type="ECO:0000259" key="8">
    <source>
        <dbReference type="PROSITE" id="PS50045"/>
    </source>
</evidence>
<dbReference type="InterPro" id="IPR002078">
    <property type="entry name" value="Sigma_54_int"/>
</dbReference>
<dbReference type="InterPro" id="IPR002197">
    <property type="entry name" value="HTH_Fis"/>
</dbReference>
<evidence type="ECO:0000256" key="7">
    <source>
        <dbReference type="PROSITE-ProRule" id="PRU00169"/>
    </source>
</evidence>
<comment type="caution">
    <text evidence="10">The sequence shown here is derived from an EMBL/GenBank/DDBJ whole genome shotgun (WGS) entry which is preliminary data.</text>
</comment>
<keyword evidence="6" id="KW-0804">Transcription</keyword>
<dbReference type="InterPro" id="IPR001789">
    <property type="entry name" value="Sig_transdc_resp-reg_receiver"/>
</dbReference>
<dbReference type="InterPro" id="IPR011006">
    <property type="entry name" value="CheY-like_superfamily"/>
</dbReference>
<keyword evidence="4" id="KW-0238">DNA-binding</keyword>
<dbReference type="GO" id="GO:0000160">
    <property type="term" value="P:phosphorelay signal transduction system"/>
    <property type="evidence" value="ECO:0007669"/>
    <property type="project" value="InterPro"/>
</dbReference>
<dbReference type="SUPFAM" id="SSF52540">
    <property type="entry name" value="P-loop containing nucleoside triphosphate hydrolases"/>
    <property type="match status" value="1"/>
</dbReference>
<dbReference type="PROSITE" id="PS50045">
    <property type="entry name" value="SIGMA54_INTERACT_4"/>
    <property type="match status" value="1"/>
</dbReference>
<dbReference type="PROSITE" id="PS00688">
    <property type="entry name" value="SIGMA54_INTERACT_3"/>
    <property type="match status" value="1"/>
</dbReference>
<feature type="domain" description="Sigma-54 factor interaction" evidence="8">
    <location>
        <begin position="127"/>
        <end position="356"/>
    </location>
</feature>
<dbReference type="FunFam" id="1.10.8.60:FF:000014">
    <property type="entry name" value="DNA-binding transcriptional regulator NtrC"/>
    <property type="match status" value="1"/>
</dbReference>